<feature type="transmembrane region" description="Helical" evidence="1">
    <location>
        <begin position="69"/>
        <end position="87"/>
    </location>
</feature>
<dbReference type="SUPFAM" id="SSF56219">
    <property type="entry name" value="DNase I-like"/>
    <property type="match status" value="1"/>
</dbReference>
<sequence>MIDQRTARNMARVFAAFCGALGAAGLIASMIAVDERFPVLLAAMTPTLLVVALVGAVVAALAKEWAVQAACLAVCAVGAAALAPLYIPGAGGIDPAEATGPTVRLMQANIKVGQADPVDLVETVRGREVDILTVQEITDESVDGLRAAGLGELLPHQFVVSDSPDGLGGAIYSRFPLSNTRELTGYLSANLTADVDVGLEESLALIAVHPAPAVLFPARMWAAELRGVHSEMTANTLRDNVVVSGDFNASYPQRQYRDLLTDGYVDAADQVGAGLVPTMPANRWFPAVTGIDRIITKGAVVTSLERIEIVGSDHHGLVADIRLRDPADPGAVTPPTIVRP</sequence>
<keyword evidence="3" id="KW-0540">Nuclease</keyword>
<proteinExistence type="predicted"/>
<keyword evidence="3" id="KW-0255">Endonuclease</keyword>
<keyword evidence="4" id="KW-1185">Reference proteome</keyword>
<feature type="transmembrane region" description="Helical" evidence="1">
    <location>
        <begin position="39"/>
        <end position="62"/>
    </location>
</feature>
<evidence type="ECO:0000313" key="3">
    <source>
        <dbReference type="EMBL" id="RVW06460.1"/>
    </source>
</evidence>
<dbReference type="AlphaFoldDB" id="A0A438B693"/>
<evidence type="ECO:0000256" key="1">
    <source>
        <dbReference type="SAM" id="Phobius"/>
    </source>
</evidence>
<keyword evidence="1" id="KW-1133">Transmembrane helix</keyword>
<evidence type="ECO:0000313" key="4">
    <source>
        <dbReference type="Proteomes" id="UP000284333"/>
    </source>
</evidence>
<organism evidence="3 4">
    <name type="scientific">Rhodococcus spongiicola</name>
    <dbReference type="NCBI Taxonomy" id="2487352"/>
    <lineage>
        <taxon>Bacteria</taxon>
        <taxon>Bacillati</taxon>
        <taxon>Actinomycetota</taxon>
        <taxon>Actinomycetes</taxon>
        <taxon>Mycobacteriales</taxon>
        <taxon>Nocardiaceae</taxon>
        <taxon>Rhodococcus</taxon>
    </lineage>
</organism>
<name>A0A438B693_9NOCA</name>
<evidence type="ECO:0000259" key="2">
    <source>
        <dbReference type="Pfam" id="PF03372"/>
    </source>
</evidence>
<dbReference type="Gene3D" id="3.60.10.10">
    <property type="entry name" value="Endonuclease/exonuclease/phosphatase"/>
    <property type="match status" value="1"/>
</dbReference>
<dbReference type="InterPro" id="IPR036691">
    <property type="entry name" value="Endo/exonu/phosph_ase_sf"/>
</dbReference>
<gene>
    <name evidence="3" type="ORF">EF834_03350</name>
</gene>
<keyword evidence="1" id="KW-0472">Membrane</keyword>
<dbReference type="GO" id="GO:0004519">
    <property type="term" value="F:endonuclease activity"/>
    <property type="evidence" value="ECO:0007669"/>
    <property type="project" value="UniProtKB-KW"/>
</dbReference>
<dbReference type="RefSeq" id="WP_127945741.1">
    <property type="nucleotide sequence ID" value="NZ_RKLN01000001.1"/>
</dbReference>
<protein>
    <submittedName>
        <fullName evidence="3">Endonuclease/exonuclease/phosphatase family protein</fullName>
    </submittedName>
</protein>
<keyword evidence="1" id="KW-0812">Transmembrane</keyword>
<dbReference type="EMBL" id="RKLN01000001">
    <property type="protein sequence ID" value="RVW06460.1"/>
    <property type="molecule type" value="Genomic_DNA"/>
</dbReference>
<keyword evidence="3" id="KW-0378">Hydrolase</keyword>
<dbReference type="Pfam" id="PF03372">
    <property type="entry name" value="Exo_endo_phos"/>
    <property type="match status" value="1"/>
</dbReference>
<accession>A0A438B693</accession>
<reference evidence="3 4" key="1">
    <citation type="submission" date="2018-11" db="EMBL/GenBank/DDBJ databases">
        <title>Rhodococcus spongicola sp. nov. and Rhodococcus xishaensis sp. nov. from marine sponges.</title>
        <authorList>
            <person name="Li L."/>
            <person name="Lin H.W."/>
        </authorList>
    </citation>
    <scope>NUCLEOTIDE SEQUENCE [LARGE SCALE GENOMIC DNA]</scope>
    <source>
        <strain evidence="3 4">LHW50502</strain>
    </source>
</reference>
<feature type="domain" description="Endonuclease/exonuclease/phosphatase" evidence="2">
    <location>
        <begin position="106"/>
        <end position="314"/>
    </location>
</feature>
<dbReference type="OrthoDB" id="2340043at2"/>
<dbReference type="GO" id="GO:0004527">
    <property type="term" value="F:exonuclease activity"/>
    <property type="evidence" value="ECO:0007669"/>
    <property type="project" value="UniProtKB-KW"/>
</dbReference>
<dbReference type="InterPro" id="IPR005135">
    <property type="entry name" value="Endo/exonuclease/phosphatase"/>
</dbReference>
<keyword evidence="3" id="KW-0269">Exonuclease</keyword>
<feature type="transmembrane region" description="Helical" evidence="1">
    <location>
        <begin position="12"/>
        <end position="33"/>
    </location>
</feature>
<comment type="caution">
    <text evidence="3">The sequence shown here is derived from an EMBL/GenBank/DDBJ whole genome shotgun (WGS) entry which is preliminary data.</text>
</comment>
<dbReference type="Proteomes" id="UP000284333">
    <property type="component" value="Unassembled WGS sequence"/>
</dbReference>